<keyword evidence="3" id="KW-1185">Reference proteome</keyword>
<organism evidence="2 3">
    <name type="scientific">Nocardioides flavescens</name>
    <dbReference type="NCBI Taxonomy" id="2691959"/>
    <lineage>
        <taxon>Bacteria</taxon>
        <taxon>Bacillati</taxon>
        <taxon>Actinomycetota</taxon>
        <taxon>Actinomycetes</taxon>
        <taxon>Propionibacteriales</taxon>
        <taxon>Nocardioidaceae</taxon>
        <taxon>Nocardioides</taxon>
    </lineage>
</organism>
<dbReference type="RefSeq" id="WP_160879368.1">
    <property type="nucleotide sequence ID" value="NZ_WUEK01000012.1"/>
</dbReference>
<proteinExistence type="predicted"/>
<accession>A0A6L7EVE3</accession>
<dbReference type="CDD" id="cd00085">
    <property type="entry name" value="HNHc"/>
    <property type="match status" value="1"/>
</dbReference>
<evidence type="ECO:0000313" key="3">
    <source>
        <dbReference type="Proteomes" id="UP000473325"/>
    </source>
</evidence>
<feature type="domain" description="HNH nuclease" evidence="1">
    <location>
        <begin position="143"/>
        <end position="194"/>
    </location>
</feature>
<comment type="caution">
    <text evidence="2">The sequence shown here is derived from an EMBL/GenBank/DDBJ whole genome shotgun (WGS) entry which is preliminary data.</text>
</comment>
<sequence length="237" mass="26357">MRADHADLTAFDTTIGRLAAALKRDGSIESLDVRRSMAVGIIADPARAQALLEATDAKVPAAREVFAYLHLTEANLLGLDPVTLDHTGRPHLTQTVATWAGRDDLRLTITPVHHCTGCARCESARGAHTHDARATTQHDPRPHQRVQVELQDPTCVFPYCTRPTRSCDLDHRVPFPEGATCPCNLTPLCRHHHRLKTHAGWHYQPRGPAGAGEYDWTDRYGQRFTRTREGTQPAHHL</sequence>
<dbReference type="Proteomes" id="UP000473325">
    <property type="component" value="Unassembled WGS sequence"/>
</dbReference>
<dbReference type="SMART" id="SM00507">
    <property type="entry name" value="HNHc"/>
    <property type="match status" value="1"/>
</dbReference>
<dbReference type="Gene3D" id="1.10.30.50">
    <property type="match status" value="1"/>
</dbReference>
<evidence type="ECO:0000313" key="2">
    <source>
        <dbReference type="EMBL" id="MXG91447.1"/>
    </source>
</evidence>
<gene>
    <name evidence="2" type="ORF">GRQ65_18025</name>
</gene>
<dbReference type="InterPro" id="IPR003615">
    <property type="entry name" value="HNH_nuc"/>
</dbReference>
<name>A0A6L7EVE3_9ACTN</name>
<evidence type="ECO:0000259" key="1">
    <source>
        <dbReference type="SMART" id="SM00507"/>
    </source>
</evidence>
<protein>
    <recommendedName>
        <fullName evidence="1">HNH nuclease domain-containing protein</fullName>
    </recommendedName>
</protein>
<dbReference type="EMBL" id="WUEK01000012">
    <property type="protein sequence ID" value="MXG91447.1"/>
    <property type="molecule type" value="Genomic_DNA"/>
</dbReference>
<dbReference type="AlphaFoldDB" id="A0A6L7EVE3"/>
<reference evidence="2 3" key="1">
    <citation type="submission" date="2019-12" db="EMBL/GenBank/DDBJ databases">
        <authorList>
            <person name="Kun Z."/>
        </authorList>
    </citation>
    <scope>NUCLEOTIDE SEQUENCE [LARGE SCALE GENOMIC DNA]</scope>
    <source>
        <strain evidence="2 3">YIM 123512</strain>
    </source>
</reference>